<protein>
    <recommendedName>
        <fullName evidence="3">Outer membrane protein beta-barrel domain-containing protein</fullName>
    </recommendedName>
</protein>
<accession>A0ABS8AIJ8</accession>
<evidence type="ECO:0000313" key="1">
    <source>
        <dbReference type="EMBL" id="MCB2380095.1"/>
    </source>
</evidence>
<evidence type="ECO:0000313" key="2">
    <source>
        <dbReference type="Proteomes" id="UP001165297"/>
    </source>
</evidence>
<gene>
    <name evidence="1" type="ORF">LGH70_21045</name>
</gene>
<dbReference type="EMBL" id="JAJADQ010000014">
    <property type="protein sequence ID" value="MCB2380095.1"/>
    <property type="molecule type" value="Genomic_DNA"/>
</dbReference>
<dbReference type="Proteomes" id="UP001165297">
    <property type="component" value="Unassembled WGS sequence"/>
</dbReference>
<name>A0ABS8AIJ8_9BACT</name>
<proteinExistence type="predicted"/>
<evidence type="ECO:0008006" key="3">
    <source>
        <dbReference type="Google" id="ProtNLM"/>
    </source>
</evidence>
<comment type="caution">
    <text evidence="1">The sequence shown here is derived from an EMBL/GenBank/DDBJ whole genome shotgun (WGS) entry which is preliminary data.</text>
</comment>
<reference evidence="1" key="1">
    <citation type="submission" date="2021-10" db="EMBL/GenBank/DDBJ databases">
        <authorList>
            <person name="Dean J.D."/>
            <person name="Kim M.K."/>
            <person name="Newey C.N."/>
            <person name="Stoker T.S."/>
            <person name="Thompson D.W."/>
            <person name="Grose J.H."/>
        </authorList>
    </citation>
    <scope>NUCLEOTIDE SEQUENCE</scope>
    <source>
        <strain evidence="1">BT635</strain>
    </source>
</reference>
<organism evidence="1 2">
    <name type="scientific">Hymenobacter nitidus</name>
    <dbReference type="NCBI Taxonomy" id="2880929"/>
    <lineage>
        <taxon>Bacteria</taxon>
        <taxon>Pseudomonadati</taxon>
        <taxon>Bacteroidota</taxon>
        <taxon>Cytophagia</taxon>
        <taxon>Cytophagales</taxon>
        <taxon>Hymenobacteraceae</taxon>
        <taxon>Hymenobacter</taxon>
    </lineage>
</organism>
<keyword evidence="2" id="KW-1185">Reference proteome</keyword>
<sequence length="242" mass="25920">MPFTTEGLKTVVQAYNRECSATRQAGRETTDQKATAGRAAIRAGILTGARYNSGLFSGEAGTVADLTGLNADGRVHAQAGGYVDVVSGGRRLALHAALLASRFGRRNPVSFRPVDQAVAQTGRFTWQGTIVNLQIGLRGFAPLSTKLQLLYGGGYEINSFLKPKSELTYGGTTFDFLGGFPGTPLPYVEVGLTQGRFGGLLNGRLYESQYYANQVVTIWSLSALLSYRLNRDVDTSPVKAGK</sequence>
<dbReference type="RefSeq" id="WP_226189758.1">
    <property type="nucleotide sequence ID" value="NZ_JAJADQ010000014.1"/>
</dbReference>